<dbReference type="InterPro" id="IPR035929">
    <property type="entry name" value="CoaB-like_sf"/>
</dbReference>
<dbReference type="GO" id="GO:0010181">
    <property type="term" value="F:FMN binding"/>
    <property type="evidence" value="ECO:0007669"/>
    <property type="project" value="UniProtKB-UniRule"/>
</dbReference>
<dbReference type="UniPathway" id="UPA00241">
    <property type="reaction ID" value="UER00353"/>
</dbReference>
<keyword evidence="3" id="KW-0511">Multifunctional enzyme</keyword>
<keyword evidence="8" id="KW-1185">Reference proteome</keyword>
<comment type="cofactor">
    <cofactor evidence="3">
        <name>Mg(2+)</name>
        <dbReference type="ChEBI" id="CHEBI:18420"/>
    </cofactor>
</comment>
<comment type="function">
    <text evidence="3">Catalyzes two sequential steps in the biosynthesis of coenzyme A. In the first step cysteine is conjugated to 4'-phosphopantothenate to form 4-phosphopantothenoylcysteine. In the second step the latter compound is decarboxylated to form 4'-phosphopantotheine.</text>
</comment>
<dbReference type="EMBL" id="ACEC01000093">
    <property type="protein sequence ID" value="EEG29637.1"/>
    <property type="molecule type" value="Genomic_DNA"/>
</dbReference>
<feature type="domain" description="Flavoprotein" evidence="5">
    <location>
        <begin position="6"/>
        <end position="175"/>
    </location>
</feature>
<feature type="binding site" evidence="3">
    <location>
        <position position="337"/>
    </location>
    <ligand>
        <name>CTP</name>
        <dbReference type="ChEBI" id="CHEBI:37563"/>
    </ligand>
</feature>
<evidence type="ECO:0000256" key="4">
    <source>
        <dbReference type="RuleBase" id="RU364078"/>
    </source>
</evidence>
<dbReference type="GO" id="GO:0046872">
    <property type="term" value="F:metal ion binding"/>
    <property type="evidence" value="ECO:0007669"/>
    <property type="project" value="UniProtKB-KW"/>
</dbReference>
<comment type="caution">
    <text evidence="3">Lacks conserved residue(s) required for the propagation of feature annotation.</text>
</comment>
<keyword evidence="1 3" id="KW-0210">Decarboxylase</keyword>
<comment type="pathway">
    <text evidence="3 4">Cofactor biosynthesis; coenzyme A biosynthesis; CoA from (R)-pantothenate: step 3/5.</text>
</comment>
<dbReference type="GO" id="GO:0004632">
    <property type="term" value="F:phosphopantothenate--cysteine ligase activity"/>
    <property type="evidence" value="ECO:0007669"/>
    <property type="project" value="UniProtKB-UniRule"/>
</dbReference>
<proteinExistence type="inferred from homology"/>
<keyword evidence="3" id="KW-0479">Metal-binding</keyword>
<comment type="catalytic activity">
    <reaction evidence="3 4">
        <text>(R)-4'-phosphopantothenate + L-cysteine + CTP = N-[(R)-4-phosphopantothenoyl]-L-cysteine + CMP + diphosphate + H(+)</text>
        <dbReference type="Rhea" id="RHEA:19397"/>
        <dbReference type="ChEBI" id="CHEBI:10986"/>
        <dbReference type="ChEBI" id="CHEBI:15378"/>
        <dbReference type="ChEBI" id="CHEBI:33019"/>
        <dbReference type="ChEBI" id="CHEBI:35235"/>
        <dbReference type="ChEBI" id="CHEBI:37563"/>
        <dbReference type="ChEBI" id="CHEBI:59458"/>
        <dbReference type="ChEBI" id="CHEBI:60377"/>
        <dbReference type="EC" id="6.3.2.5"/>
    </reaction>
</comment>
<evidence type="ECO:0000256" key="2">
    <source>
        <dbReference type="ARBA" id="ARBA00023239"/>
    </source>
</evidence>
<feature type="region of interest" description="Phosphopantothenate--cysteine ligase" evidence="3">
    <location>
        <begin position="190"/>
        <end position="396"/>
    </location>
</feature>
<accession>C0EFK8</accession>
<evidence type="ECO:0000259" key="6">
    <source>
        <dbReference type="Pfam" id="PF04127"/>
    </source>
</evidence>
<feature type="binding site" evidence="3">
    <location>
        <begin position="304"/>
        <end position="307"/>
    </location>
    <ligand>
        <name>CTP</name>
        <dbReference type="ChEBI" id="CHEBI:37563"/>
    </ligand>
</feature>
<keyword evidence="2 3" id="KW-0456">Lyase</keyword>
<comment type="cofactor">
    <cofactor evidence="3">
        <name>FMN</name>
        <dbReference type="ChEBI" id="CHEBI:58210"/>
    </cofactor>
    <text evidence="3">Binds 1 FMN per subunit.</text>
</comment>
<evidence type="ECO:0000313" key="8">
    <source>
        <dbReference type="Proteomes" id="UP000003340"/>
    </source>
</evidence>
<dbReference type="AlphaFoldDB" id="C0EFK8"/>
<comment type="similarity">
    <text evidence="3 4">In the N-terminal section; belongs to the HFCD (homo-oligomeric flavin containing Cys decarboxylase) superfamily.</text>
</comment>
<dbReference type="Pfam" id="PF04127">
    <property type="entry name" value="DFP"/>
    <property type="match status" value="1"/>
</dbReference>
<dbReference type="STRING" id="537013.CLOSTMETH_02650"/>
<dbReference type="GO" id="GO:0015937">
    <property type="term" value="P:coenzyme A biosynthetic process"/>
    <property type="evidence" value="ECO:0007669"/>
    <property type="project" value="UniProtKB-UniRule"/>
</dbReference>
<dbReference type="Gene3D" id="3.40.50.10300">
    <property type="entry name" value="CoaB-like"/>
    <property type="match status" value="1"/>
</dbReference>
<keyword evidence="3 4" id="KW-0288">FMN</keyword>
<feature type="binding site" evidence="3">
    <location>
        <position position="278"/>
    </location>
    <ligand>
        <name>CTP</name>
        <dbReference type="ChEBI" id="CHEBI:37563"/>
    </ligand>
</feature>
<feature type="binding site" evidence="3">
    <location>
        <position position="323"/>
    </location>
    <ligand>
        <name>CTP</name>
        <dbReference type="ChEBI" id="CHEBI:37563"/>
    </ligand>
</feature>
<comment type="similarity">
    <text evidence="3 4">In the C-terminal section; belongs to the PPC synthetase family.</text>
</comment>
<reference evidence="7 8" key="2">
    <citation type="submission" date="2009-02" db="EMBL/GenBank/DDBJ databases">
        <title>Draft genome sequence of Clostridium methylpentosum (DSM 5476).</title>
        <authorList>
            <person name="Sudarsanam P."/>
            <person name="Ley R."/>
            <person name="Guruge J."/>
            <person name="Turnbaugh P.J."/>
            <person name="Mahowald M."/>
            <person name="Liep D."/>
            <person name="Gordon J."/>
        </authorList>
    </citation>
    <scope>NUCLEOTIDE SEQUENCE [LARGE SCALE GENOMIC DNA]</scope>
    <source>
        <strain evidence="7 8">DSM 5476</strain>
    </source>
</reference>
<comment type="function">
    <text evidence="4">Catalyzes two steps in the biosynthesis of coenzyme A. In the first step cysteine is conjugated to 4'-phosphopantothenate to form 4-phosphopantothenoylcysteine, in the latter compound is decarboxylated to form 4'-phosphopantotheine.</text>
</comment>
<keyword evidence="3 4" id="KW-0436">Ligase</keyword>
<name>C0EFK8_9FIRM</name>
<dbReference type="PANTHER" id="PTHR14359">
    <property type="entry name" value="HOMO-OLIGOMERIC FLAVIN CONTAINING CYS DECARBOXYLASE FAMILY"/>
    <property type="match status" value="1"/>
</dbReference>
<dbReference type="EC" id="6.3.2.5" evidence="3"/>
<feature type="binding site" evidence="3">
    <location>
        <position position="341"/>
    </location>
    <ligand>
        <name>CTP</name>
        <dbReference type="ChEBI" id="CHEBI:37563"/>
    </ligand>
</feature>
<dbReference type="EC" id="4.1.1.36" evidence="3"/>
<keyword evidence="3 4" id="KW-0285">Flavoprotein</keyword>
<dbReference type="SUPFAM" id="SSF102645">
    <property type="entry name" value="CoaB-like"/>
    <property type="match status" value="1"/>
</dbReference>
<evidence type="ECO:0000259" key="5">
    <source>
        <dbReference type="Pfam" id="PF02441"/>
    </source>
</evidence>
<feature type="active site" description="Proton donor" evidence="3">
    <location>
        <position position="157"/>
    </location>
</feature>
<dbReference type="SUPFAM" id="SSF52507">
    <property type="entry name" value="Homo-oligomeric flavin-containing Cys decarboxylases, HFCD"/>
    <property type="match status" value="1"/>
</dbReference>
<sequence>MLKDKVILLGVTGGIAAYKAADLASRLTKEGCDVHVILTQNATEFITPLTFETLTGNKCLTSTFDRNFEWDVKHVSLAKCADAVVIAPATANVIAKLAHGLADDMLTTTVLAATCPKLVFPAMNTAMYENPITQDNIECLRRYGFTVAEPASGVLACKDVGKGRLPDTDTIVSAIAGEIACPHDMKGLHVLVTAGPTCEAIDPVRYITNHSTGKMGYALAEAAQQRGANVTLVSGKTNLKSPDGVTVVPVTSAQDMYRAVLSISDEYDVIIKTAAVADYRPKQAAQNKIKKSDADMSIPLVRNPDILAELGRRKRDSQFLCGFSMETENLLANSADKLQKKNADMIVANSLTTPGAGFGADTNLVSLITREGISQLERMPKAQLAQVILDTILKLR</sequence>
<dbReference type="InterPro" id="IPR036551">
    <property type="entry name" value="Flavin_trans-like"/>
</dbReference>
<dbReference type="Gene3D" id="3.40.50.1950">
    <property type="entry name" value="Flavin prenyltransferase-like"/>
    <property type="match status" value="1"/>
</dbReference>
<dbReference type="Proteomes" id="UP000003340">
    <property type="component" value="Unassembled WGS sequence"/>
</dbReference>
<reference evidence="7 8" key="1">
    <citation type="submission" date="2009-01" db="EMBL/GenBank/DDBJ databases">
        <authorList>
            <person name="Fulton L."/>
            <person name="Clifton S."/>
            <person name="Fulton B."/>
            <person name="Xu J."/>
            <person name="Minx P."/>
            <person name="Pepin K.H."/>
            <person name="Johnson M."/>
            <person name="Bhonagiri V."/>
            <person name="Nash W.E."/>
            <person name="Mardis E.R."/>
            <person name="Wilson R.K."/>
        </authorList>
    </citation>
    <scope>NUCLEOTIDE SEQUENCE [LARGE SCALE GENOMIC DNA]</scope>
    <source>
        <strain evidence="7 8">DSM 5476</strain>
    </source>
</reference>
<keyword evidence="3" id="KW-0460">Magnesium</keyword>
<comment type="caution">
    <text evidence="7">The sequence shown here is derived from an EMBL/GenBank/DDBJ whole genome shotgun (WGS) entry which is preliminary data.</text>
</comment>
<dbReference type="NCBIfam" id="TIGR00521">
    <property type="entry name" value="coaBC_dfp"/>
    <property type="match status" value="1"/>
</dbReference>
<dbReference type="GO" id="GO:0004633">
    <property type="term" value="F:phosphopantothenoylcysteine decarboxylase activity"/>
    <property type="evidence" value="ECO:0007669"/>
    <property type="project" value="UniProtKB-UniRule"/>
</dbReference>
<feature type="domain" description="DNA/pantothenate metabolism flavoprotein C-terminal" evidence="6">
    <location>
        <begin position="185"/>
        <end position="394"/>
    </location>
</feature>
<dbReference type="eggNOG" id="COG0452">
    <property type="taxonomic scope" value="Bacteria"/>
</dbReference>
<feature type="region of interest" description="Phosphopantothenoylcysteine decarboxylase" evidence="3">
    <location>
        <begin position="1"/>
        <end position="189"/>
    </location>
</feature>
<feature type="binding site" evidence="3">
    <location>
        <position position="288"/>
    </location>
    <ligand>
        <name>CTP</name>
        <dbReference type="ChEBI" id="CHEBI:37563"/>
    </ligand>
</feature>
<comment type="pathway">
    <text evidence="3 4">Cofactor biosynthesis; coenzyme A biosynthesis; CoA from (R)-pantothenate: step 2/5.</text>
</comment>
<evidence type="ECO:0000256" key="3">
    <source>
        <dbReference type="HAMAP-Rule" id="MF_02225"/>
    </source>
</evidence>
<dbReference type="PANTHER" id="PTHR14359:SF6">
    <property type="entry name" value="PHOSPHOPANTOTHENOYLCYSTEINE DECARBOXYLASE"/>
    <property type="match status" value="1"/>
</dbReference>
<dbReference type="GO" id="GO:0071513">
    <property type="term" value="C:phosphopantothenoylcysteine decarboxylase complex"/>
    <property type="evidence" value="ECO:0007669"/>
    <property type="project" value="TreeGrafter"/>
</dbReference>
<comment type="catalytic activity">
    <reaction evidence="3 4">
        <text>N-[(R)-4-phosphopantothenoyl]-L-cysteine + H(+) = (R)-4'-phosphopantetheine + CO2</text>
        <dbReference type="Rhea" id="RHEA:16793"/>
        <dbReference type="ChEBI" id="CHEBI:15378"/>
        <dbReference type="ChEBI" id="CHEBI:16526"/>
        <dbReference type="ChEBI" id="CHEBI:59458"/>
        <dbReference type="ChEBI" id="CHEBI:61723"/>
        <dbReference type="EC" id="4.1.1.36"/>
    </reaction>
</comment>
<dbReference type="InterPro" id="IPR003382">
    <property type="entry name" value="Flavoprotein"/>
</dbReference>
<dbReference type="Pfam" id="PF02441">
    <property type="entry name" value="Flavoprotein"/>
    <property type="match status" value="1"/>
</dbReference>
<evidence type="ECO:0000313" key="7">
    <source>
        <dbReference type="EMBL" id="EEG29637.1"/>
    </source>
</evidence>
<dbReference type="InterPro" id="IPR005252">
    <property type="entry name" value="CoaBC"/>
</dbReference>
<organism evidence="7 8">
    <name type="scientific">[Clostridium] methylpentosum DSM 5476</name>
    <dbReference type="NCBI Taxonomy" id="537013"/>
    <lineage>
        <taxon>Bacteria</taxon>
        <taxon>Bacillati</taxon>
        <taxon>Bacillota</taxon>
        <taxon>Clostridia</taxon>
        <taxon>Eubacteriales</taxon>
        <taxon>Oscillospiraceae</taxon>
        <taxon>Oscillospiraceae incertae sedis</taxon>
    </lineage>
</organism>
<dbReference type="GO" id="GO:0015941">
    <property type="term" value="P:pantothenate catabolic process"/>
    <property type="evidence" value="ECO:0007669"/>
    <property type="project" value="InterPro"/>
</dbReference>
<dbReference type="InterPro" id="IPR007085">
    <property type="entry name" value="DNA/pantothenate-metab_flavo_C"/>
</dbReference>
<dbReference type="HAMAP" id="MF_02225">
    <property type="entry name" value="CoaBC"/>
    <property type="match status" value="1"/>
</dbReference>
<gene>
    <name evidence="3 7" type="primary">coaBC</name>
    <name evidence="7" type="ORF">CLOSTMETH_02650</name>
</gene>
<evidence type="ECO:0000256" key="1">
    <source>
        <dbReference type="ARBA" id="ARBA00022793"/>
    </source>
</evidence>
<protein>
    <recommendedName>
        <fullName evidence="3">Coenzyme A biosynthesis bifunctional protein CoaBC</fullName>
    </recommendedName>
    <alternativeName>
        <fullName evidence="3">DNA/pantothenate metabolism flavoprotein</fullName>
    </alternativeName>
    <alternativeName>
        <fullName evidence="3">Phosphopantothenoylcysteine synthetase/decarboxylase</fullName>
        <shortName evidence="3">PPCS-PPCDC</shortName>
    </alternativeName>
    <domain>
        <recommendedName>
            <fullName evidence="3">Phosphopantothenoylcysteine decarboxylase</fullName>
            <shortName evidence="3">PPC decarboxylase</shortName>
            <shortName evidence="3">PPC-DC</shortName>
            <ecNumber evidence="3">4.1.1.36</ecNumber>
        </recommendedName>
        <alternativeName>
            <fullName evidence="3">CoaC</fullName>
        </alternativeName>
    </domain>
    <domain>
        <recommendedName>
            <fullName evidence="3">Phosphopantothenate--cysteine ligase</fullName>
            <ecNumber evidence="3">6.3.2.5</ecNumber>
        </recommendedName>
        <alternativeName>
            <fullName evidence="3">CoaB</fullName>
        </alternativeName>
        <alternativeName>
            <fullName evidence="3">Phosphopantothenoylcysteine synthetase</fullName>
            <shortName evidence="3">PPC synthetase</shortName>
            <shortName evidence="3">PPC-S</shortName>
        </alternativeName>
    </domain>
</protein>
<dbReference type="HOGENOM" id="CLU_033319_0_1_9"/>